<accession>A0A5C0VKK1</accession>
<dbReference type="InterPro" id="IPR004447">
    <property type="entry name" value="Peptidase_S41A"/>
</dbReference>
<evidence type="ECO:0000256" key="4">
    <source>
        <dbReference type="ARBA" id="ARBA00022825"/>
    </source>
</evidence>
<dbReference type="EMBL" id="CP043329">
    <property type="protein sequence ID" value="QEK52151.1"/>
    <property type="molecule type" value="Genomic_DNA"/>
</dbReference>
<evidence type="ECO:0000259" key="6">
    <source>
        <dbReference type="PROSITE" id="PS50106"/>
    </source>
</evidence>
<keyword evidence="8" id="KW-1185">Reference proteome</keyword>
<dbReference type="GO" id="GO:0006508">
    <property type="term" value="P:proteolysis"/>
    <property type="evidence" value="ECO:0007669"/>
    <property type="project" value="UniProtKB-KW"/>
</dbReference>
<dbReference type="GO" id="GO:0030288">
    <property type="term" value="C:outer membrane-bounded periplasmic space"/>
    <property type="evidence" value="ECO:0007669"/>
    <property type="project" value="TreeGrafter"/>
</dbReference>
<dbReference type="NCBIfam" id="TIGR00225">
    <property type="entry name" value="prc"/>
    <property type="match status" value="1"/>
</dbReference>
<comment type="similarity">
    <text evidence="1 5">Belongs to the peptidase S41A family.</text>
</comment>
<dbReference type="KEGG" id="pej:FYC62_11265"/>
<keyword evidence="3 5" id="KW-0378">Hydrolase</keyword>
<reference evidence="7 8" key="1">
    <citation type="submission" date="2019-08" db="EMBL/GenBank/DDBJ databases">
        <title>Pedobacter sp. nov., isolated from Han river, South Korea.</title>
        <authorList>
            <person name="Lee D.-H."/>
            <person name="Kim Y.-S."/>
            <person name="Hwang E.-M."/>
            <person name="Le Tran T.C."/>
            <person name="Cha C.-J."/>
        </authorList>
    </citation>
    <scope>NUCLEOTIDE SEQUENCE [LARGE SCALE GENOMIC DNA]</scope>
    <source>
        <strain evidence="7 8">CJ43</strain>
    </source>
</reference>
<proteinExistence type="inferred from homology"/>
<gene>
    <name evidence="7" type="ORF">FYC62_11265</name>
</gene>
<evidence type="ECO:0000256" key="5">
    <source>
        <dbReference type="RuleBase" id="RU004404"/>
    </source>
</evidence>
<dbReference type="GO" id="GO:0008236">
    <property type="term" value="F:serine-type peptidase activity"/>
    <property type="evidence" value="ECO:0007669"/>
    <property type="project" value="UniProtKB-KW"/>
</dbReference>
<name>A0A5C0VKK1_9SPHI</name>
<evidence type="ECO:0000256" key="3">
    <source>
        <dbReference type="ARBA" id="ARBA00022801"/>
    </source>
</evidence>
<feature type="domain" description="PDZ" evidence="6">
    <location>
        <begin position="89"/>
        <end position="162"/>
    </location>
</feature>
<dbReference type="PROSITE" id="PS50106">
    <property type="entry name" value="PDZ"/>
    <property type="match status" value="1"/>
</dbReference>
<dbReference type="SUPFAM" id="SSF50156">
    <property type="entry name" value="PDZ domain-like"/>
    <property type="match status" value="1"/>
</dbReference>
<dbReference type="PANTHER" id="PTHR32060">
    <property type="entry name" value="TAIL-SPECIFIC PROTEASE"/>
    <property type="match status" value="1"/>
</dbReference>
<dbReference type="SMART" id="SM00228">
    <property type="entry name" value="PDZ"/>
    <property type="match status" value="1"/>
</dbReference>
<dbReference type="InterPro" id="IPR036034">
    <property type="entry name" value="PDZ_sf"/>
</dbReference>
<evidence type="ECO:0000313" key="8">
    <source>
        <dbReference type="Proteomes" id="UP000323653"/>
    </source>
</evidence>
<evidence type="ECO:0000256" key="1">
    <source>
        <dbReference type="ARBA" id="ARBA00009179"/>
    </source>
</evidence>
<organism evidence="7 8">
    <name type="scientific">Pedobacter aquae</name>
    <dbReference type="NCBI Taxonomy" id="2605747"/>
    <lineage>
        <taxon>Bacteria</taxon>
        <taxon>Pseudomonadati</taxon>
        <taxon>Bacteroidota</taxon>
        <taxon>Sphingobacteriia</taxon>
        <taxon>Sphingobacteriales</taxon>
        <taxon>Sphingobacteriaceae</taxon>
        <taxon>Pedobacter</taxon>
    </lineage>
</organism>
<dbReference type="InterPro" id="IPR041489">
    <property type="entry name" value="PDZ_6"/>
</dbReference>
<dbReference type="InterPro" id="IPR005151">
    <property type="entry name" value="Tail-specific_protease"/>
</dbReference>
<dbReference type="AlphaFoldDB" id="A0A5C0VKK1"/>
<dbReference type="InterPro" id="IPR001478">
    <property type="entry name" value="PDZ"/>
</dbReference>
<dbReference type="Gene3D" id="2.30.42.10">
    <property type="match status" value="1"/>
</dbReference>
<dbReference type="InterPro" id="IPR029045">
    <property type="entry name" value="ClpP/crotonase-like_dom_sf"/>
</dbReference>
<keyword evidence="2 5" id="KW-0645">Protease</keyword>
<dbReference type="Gene3D" id="3.90.226.10">
    <property type="entry name" value="2-enoyl-CoA Hydratase, Chain A, domain 1"/>
    <property type="match status" value="1"/>
</dbReference>
<dbReference type="RefSeq" id="WP_149074984.1">
    <property type="nucleotide sequence ID" value="NZ_CP043329.1"/>
</dbReference>
<keyword evidence="4 5" id="KW-0720">Serine protease</keyword>
<dbReference type="Pfam" id="PF17820">
    <property type="entry name" value="PDZ_6"/>
    <property type="match status" value="1"/>
</dbReference>
<sequence length="537" mass="60476">MKSLTKNFLFFFFILLILFLGFFLGTQFSVDSNGNGVIAFDFSKSNKVNRILNLIRKNYVDSVNIDSMENLAIHEILKNLDPHSLYLPPVQAKAQTENLEGNFEGIGIEYYLLSDTLFVTQIRPQGPAEKAGLQKGDKIIAVNGEYVTGKGLLAENVISKLRGKKGSRVKVTVIRNGKGNIQELEIVRDRIIVSSIDVAYLMNNQTGFIKISKFGANTDEDFIDELEKLSQKGMKNLILDLRGNGGGYLTSATALADQFLPDGKLIVYTKGLHEPRTDYIATTEGLFEKGQLVVLIDEGTASASEVVAGAIQDLDRGYIIGRRSFGKGLVQEQFSFEDGSAMNLTVARYFTPSGRSIQKSYDKGVADYKEELKKRFERGEYVSIDSALKDSAFVKSNKPYKTEKGRLVYGGGGIMPDYFVPLDTSYYTELYKQVSEASILQEFVYRNLIHNEILPYKNAYEFSQNYKLSDASIKSLMRFIKHRNIKAKQEEIAKAIPKFKKDIKAILARYYFQEEGFYQVVNNQEPYVSKALELLNK</sequence>
<dbReference type="Proteomes" id="UP000323653">
    <property type="component" value="Chromosome"/>
</dbReference>
<dbReference type="Pfam" id="PF03572">
    <property type="entry name" value="Peptidase_S41"/>
    <property type="match status" value="1"/>
</dbReference>
<protein>
    <submittedName>
        <fullName evidence="7">S41 family peptidase</fullName>
    </submittedName>
</protein>
<evidence type="ECO:0000256" key="2">
    <source>
        <dbReference type="ARBA" id="ARBA00022670"/>
    </source>
</evidence>
<dbReference type="CDD" id="cd07560">
    <property type="entry name" value="Peptidase_S41_CPP"/>
    <property type="match status" value="1"/>
</dbReference>
<evidence type="ECO:0000313" key="7">
    <source>
        <dbReference type="EMBL" id="QEK52151.1"/>
    </source>
</evidence>
<dbReference type="CDD" id="cd06782">
    <property type="entry name" value="cpPDZ_CPP-like"/>
    <property type="match status" value="1"/>
</dbReference>
<dbReference type="Gene3D" id="3.30.750.44">
    <property type="match status" value="1"/>
</dbReference>
<dbReference type="GO" id="GO:0004175">
    <property type="term" value="F:endopeptidase activity"/>
    <property type="evidence" value="ECO:0007669"/>
    <property type="project" value="TreeGrafter"/>
</dbReference>
<dbReference type="SMART" id="SM00245">
    <property type="entry name" value="TSPc"/>
    <property type="match status" value="1"/>
</dbReference>
<dbReference type="PANTHER" id="PTHR32060:SF30">
    <property type="entry name" value="CARBOXY-TERMINAL PROCESSING PROTEASE CTPA"/>
    <property type="match status" value="1"/>
</dbReference>
<dbReference type="SUPFAM" id="SSF52096">
    <property type="entry name" value="ClpP/crotonase"/>
    <property type="match status" value="1"/>
</dbReference>
<dbReference type="GO" id="GO:0007165">
    <property type="term" value="P:signal transduction"/>
    <property type="evidence" value="ECO:0007669"/>
    <property type="project" value="TreeGrafter"/>
</dbReference>